<proteinExistence type="predicted"/>
<gene>
    <name evidence="1" type="ORF">TRIP_D150001</name>
</gene>
<reference evidence="1" key="1">
    <citation type="submission" date="2018-07" db="EMBL/GenBank/DDBJ databases">
        <authorList>
            <consortium name="Genoscope - CEA"/>
            <person name="William W."/>
        </authorList>
    </citation>
    <scope>NUCLEOTIDE SEQUENCE</scope>
    <source>
        <strain evidence="1">IK1</strain>
    </source>
</reference>
<dbReference type="EMBL" id="UPXZ01000007">
    <property type="protein sequence ID" value="VBB43467.1"/>
    <property type="molecule type" value="Genomic_DNA"/>
</dbReference>
<evidence type="ECO:0000313" key="1">
    <source>
        <dbReference type="EMBL" id="VBB43467.1"/>
    </source>
</evidence>
<dbReference type="Pfam" id="PF19775">
    <property type="entry name" value="DUF6261"/>
    <property type="match status" value="1"/>
</dbReference>
<dbReference type="InterPro" id="IPR046228">
    <property type="entry name" value="DUF6261"/>
</dbReference>
<name>A0A653A617_9BACT</name>
<sequence length="269" mass="30939">MKMWKADMFNFIKLVFMTKILRFDASKTRKSEFQTLYNSIIRITESFDVEALHISESLKNLKEASPLVEKLNVPALKTPLTEELKEACKKRNSIISSILLQTKGQFKSDDPARVEAAKTLLEVLERFFVYFEKQRHNAQISFAKQFIDEVEANNSLKERLTTLGLDATYSKLKDIHNTVLNAHDKRRKVISVRRKLETTKNKRDLYRLMTNLFVAIEGAALEYPALDYEPLIGELNGEIAFQRFANTFTQSKTEKTDVITSMNTDAQAG</sequence>
<protein>
    <recommendedName>
        <fullName evidence="2">Hemagglutinin protein HagB</fullName>
    </recommendedName>
</protein>
<dbReference type="AlphaFoldDB" id="A0A653A617"/>
<accession>A0A653A617</accession>
<organism evidence="1">
    <name type="scientific">uncultured Paludibacter sp</name>
    <dbReference type="NCBI Taxonomy" id="497635"/>
    <lineage>
        <taxon>Bacteria</taxon>
        <taxon>Pseudomonadati</taxon>
        <taxon>Bacteroidota</taxon>
        <taxon>Bacteroidia</taxon>
        <taxon>Bacteroidales</taxon>
        <taxon>Paludibacteraceae</taxon>
        <taxon>Paludibacter</taxon>
        <taxon>environmental samples</taxon>
    </lineage>
</organism>
<evidence type="ECO:0008006" key="2">
    <source>
        <dbReference type="Google" id="ProtNLM"/>
    </source>
</evidence>